<keyword evidence="8" id="KW-1185">Reference proteome</keyword>
<dbReference type="InterPro" id="IPR053866">
    <property type="entry name" value="PhyR_sigma2"/>
</dbReference>
<dbReference type="CDD" id="cd06171">
    <property type="entry name" value="Sigma70_r4"/>
    <property type="match status" value="1"/>
</dbReference>
<evidence type="ECO:0000256" key="4">
    <source>
        <dbReference type="ARBA" id="ARBA00023163"/>
    </source>
</evidence>
<dbReference type="Proteomes" id="UP001523550">
    <property type="component" value="Unassembled WGS sequence"/>
</dbReference>
<dbReference type="InterPro" id="IPR039425">
    <property type="entry name" value="RNA_pol_sigma-70-like"/>
</dbReference>
<evidence type="ECO:0000313" key="8">
    <source>
        <dbReference type="Proteomes" id="UP001523550"/>
    </source>
</evidence>
<dbReference type="EMBL" id="JALJYF010000001">
    <property type="protein sequence ID" value="MCP1727228.1"/>
    <property type="molecule type" value="Genomic_DNA"/>
</dbReference>
<sequence length="169" mass="19288">MKHFRSLITVEIPHLRRYARALVRNPEEADDLVQACLEKALERSAQWDASKRLRPWLFRILHNHFVSSVRRRDRENRFQSHYPETDGIPANQEYSADLERVHDAVSQLPADQRDALLLVAVSGLSYEEASFTLSVPVGTVRSRLSRARENLRVEINSGSLGNVSEEGGL</sequence>
<keyword evidence="4" id="KW-0804">Transcription</keyword>
<evidence type="ECO:0000259" key="6">
    <source>
        <dbReference type="Pfam" id="PF22029"/>
    </source>
</evidence>
<dbReference type="NCBIfam" id="TIGR02937">
    <property type="entry name" value="sigma70-ECF"/>
    <property type="match status" value="1"/>
</dbReference>
<proteinExistence type="inferred from homology"/>
<keyword evidence="3" id="KW-0731">Sigma factor</keyword>
<feature type="domain" description="RNA polymerase sigma factor 70 region 4 type 2" evidence="5">
    <location>
        <begin position="99"/>
        <end position="151"/>
    </location>
</feature>
<evidence type="ECO:0000256" key="3">
    <source>
        <dbReference type="ARBA" id="ARBA00023082"/>
    </source>
</evidence>
<evidence type="ECO:0000313" key="7">
    <source>
        <dbReference type="EMBL" id="MCP1727228.1"/>
    </source>
</evidence>
<dbReference type="InterPro" id="IPR013325">
    <property type="entry name" value="RNA_pol_sigma_r2"/>
</dbReference>
<comment type="similarity">
    <text evidence="1">Belongs to the sigma-70 factor family. ECF subfamily.</text>
</comment>
<dbReference type="Gene3D" id="1.10.1740.10">
    <property type="match status" value="1"/>
</dbReference>
<reference evidence="7 8" key="1">
    <citation type="submission" date="2022-03" db="EMBL/GenBank/DDBJ databases">
        <title>Genomic Encyclopedia of Type Strains, Phase III (KMG-III): the genomes of soil and plant-associated and newly described type strains.</title>
        <authorList>
            <person name="Whitman W."/>
        </authorList>
    </citation>
    <scope>NUCLEOTIDE SEQUENCE [LARGE SCALE GENOMIC DNA]</scope>
    <source>
        <strain evidence="7 8">BSker1</strain>
    </source>
</reference>
<dbReference type="InterPro" id="IPR014284">
    <property type="entry name" value="RNA_pol_sigma-70_dom"/>
</dbReference>
<name>A0ABT1G7E9_9GAMM</name>
<dbReference type="Gene3D" id="1.10.10.10">
    <property type="entry name" value="Winged helix-like DNA-binding domain superfamily/Winged helix DNA-binding domain"/>
    <property type="match status" value="1"/>
</dbReference>
<feature type="domain" description="PhyR sigma2" evidence="6">
    <location>
        <begin position="8"/>
        <end position="62"/>
    </location>
</feature>
<dbReference type="PANTHER" id="PTHR43133:SF25">
    <property type="entry name" value="RNA POLYMERASE SIGMA FACTOR RFAY-RELATED"/>
    <property type="match status" value="1"/>
</dbReference>
<organism evidence="7 8">
    <name type="scientific">Natronospira proteinivora</name>
    <dbReference type="NCBI Taxonomy" id="1807133"/>
    <lineage>
        <taxon>Bacteria</taxon>
        <taxon>Pseudomonadati</taxon>
        <taxon>Pseudomonadota</taxon>
        <taxon>Gammaproteobacteria</taxon>
        <taxon>Natronospirales</taxon>
        <taxon>Natronospiraceae</taxon>
        <taxon>Natronospira</taxon>
    </lineage>
</organism>
<dbReference type="PANTHER" id="PTHR43133">
    <property type="entry name" value="RNA POLYMERASE ECF-TYPE SIGMA FACTO"/>
    <property type="match status" value="1"/>
</dbReference>
<dbReference type="SUPFAM" id="SSF88659">
    <property type="entry name" value="Sigma3 and sigma4 domains of RNA polymerase sigma factors"/>
    <property type="match status" value="1"/>
</dbReference>
<dbReference type="RefSeq" id="WP_253446804.1">
    <property type="nucleotide sequence ID" value="NZ_JALJYF010000001.1"/>
</dbReference>
<dbReference type="Pfam" id="PF22029">
    <property type="entry name" value="PhyR_sigma2"/>
    <property type="match status" value="1"/>
</dbReference>
<dbReference type="SUPFAM" id="SSF88946">
    <property type="entry name" value="Sigma2 domain of RNA polymerase sigma factors"/>
    <property type="match status" value="1"/>
</dbReference>
<keyword evidence="2" id="KW-0805">Transcription regulation</keyword>
<dbReference type="Pfam" id="PF08281">
    <property type="entry name" value="Sigma70_r4_2"/>
    <property type="match status" value="1"/>
</dbReference>
<evidence type="ECO:0000256" key="2">
    <source>
        <dbReference type="ARBA" id="ARBA00023015"/>
    </source>
</evidence>
<dbReference type="InterPro" id="IPR013249">
    <property type="entry name" value="RNA_pol_sigma70_r4_t2"/>
</dbReference>
<dbReference type="InterPro" id="IPR013324">
    <property type="entry name" value="RNA_pol_sigma_r3/r4-like"/>
</dbReference>
<dbReference type="InterPro" id="IPR036388">
    <property type="entry name" value="WH-like_DNA-bd_sf"/>
</dbReference>
<gene>
    <name evidence="7" type="ORF">J2T60_001193</name>
</gene>
<evidence type="ECO:0000256" key="1">
    <source>
        <dbReference type="ARBA" id="ARBA00010641"/>
    </source>
</evidence>
<evidence type="ECO:0000259" key="5">
    <source>
        <dbReference type="Pfam" id="PF08281"/>
    </source>
</evidence>
<protein>
    <submittedName>
        <fullName evidence="7">RNA polymerase sigma-70 factor (ECF subfamily)</fullName>
    </submittedName>
</protein>
<comment type="caution">
    <text evidence="7">The sequence shown here is derived from an EMBL/GenBank/DDBJ whole genome shotgun (WGS) entry which is preliminary data.</text>
</comment>
<accession>A0ABT1G7E9</accession>